<feature type="region of interest" description="Disordered" evidence="1">
    <location>
        <begin position="73"/>
        <end position="111"/>
    </location>
</feature>
<feature type="compositionally biased region" description="Low complexity" evidence="1">
    <location>
        <begin position="96"/>
        <end position="106"/>
    </location>
</feature>
<dbReference type="Pfam" id="PF12130">
    <property type="entry name" value="bMERB_dom"/>
    <property type="match status" value="1"/>
</dbReference>
<feature type="region of interest" description="Disordered" evidence="1">
    <location>
        <begin position="1"/>
        <end position="55"/>
    </location>
</feature>
<dbReference type="InterPro" id="IPR022735">
    <property type="entry name" value="bMERB_dom"/>
</dbReference>
<dbReference type="WBParaSite" id="Csp11.Scaffold408.g933.t1">
    <property type="protein sequence ID" value="Csp11.Scaffold408.g933.t1"/>
    <property type="gene ID" value="Csp11.Scaffold408.g933"/>
</dbReference>
<proteinExistence type="predicted"/>
<name>A0A1I7SZ82_9PELO</name>
<feature type="compositionally biased region" description="Polar residues" evidence="1">
    <location>
        <begin position="33"/>
        <end position="47"/>
    </location>
</feature>
<feature type="compositionally biased region" description="Polar residues" evidence="1">
    <location>
        <begin position="1"/>
        <end position="15"/>
    </location>
</feature>
<dbReference type="eggNOG" id="KOG0035">
    <property type="taxonomic scope" value="Eukaryota"/>
</dbReference>
<evidence type="ECO:0000259" key="2">
    <source>
        <dbReference type="Pfam" id="PF12130"/>
    </source>
</evidence>
<reference evidence="4" key="1">
    <citation type="submission" date="2016-11" db="UniProtKB">
        <authorList>
            <consortium name="WormBaseParasite"/>
        </authorList>
    </citation>
    <scope>IDENTIFICATION</scope>
</reference>
<feature type="domain" description="BMERB" evidence="2">
    <location>
        <begin position="179"/>
        <end position="310"/>
    </location>
</feature>
<accession>A0A1I7SZ82</accession>
<organism evidence="3 4">
    <name type="scientific">Caenorhabditis tropicalis</name>
    <dbReference type="NCBI Taxonomy" id="1561998"/>
    <lineage>
        <taxon>Eukaryota</taxon>
        <taxon>Metazoa</taxon>
        <taxon>Ecdysozoa</taxon>
        <taxon>Nematoda</taxon>
        <taxon>Chromadorea</taxon>
        <taxon>Rhabditida</taxon>
        <taxon>Rhabditina</taxon>
        <taxon>Rhabditomorpha</taxon>
        <taxon>Rhabditoidea</taxon>
        <taxon>Rhabditidae</taxon>
        <taxon>Peloderinae</taxon>
        <taxon>Caenorhabditis</taxon>
    </lineage>
</organism>
<keyword evidence="3" id="KW-1185">Reference proteome</keyword>
<dbReference type="STRING" id="1561998.A0A1I7SZ82"/>
<feature type="compositionally biased region" description="Basic and acidic residues" evidence="1">
    <location>
        <begin position="16"/>
        <end position="32"/>
    </location>
</feature>
<protein>
    <submittedName>
        <fullName evidence="4">BMERB domain-containing protein</fullName>
    </submittedName>
</protein>
<evidence type="ECO:0000313" key="3">
    <source>
        <dbReference type="Proteomes" id="UP000095282"/>
    </source>
</evidence>
<dbReference type="SMART" id="SM01203">
    <property type="entry name" value="DUF3585"/>
    <property type="match status" value="1"/>
</dbReference>
<dbReference type="Proteomes" id="UP000095282">
    <property type="component" value="Unplaced"/>
</dbReference>
<evidence type="ECO:0000313" key="4">
    <source>
        <dbReference type="WBParaSite" id="Csp11.Scaffold408.g933.t1"/>
    </source>
</evidence>
<evidence type="ECO:0000256" key="1">
    <source>
        <dbReference type="SAM" id="MobiDB-lite"/>
    </source>
</evidence>
<sequence length="343" mass="39532">MLEKTATPSATPNSRKGSDEERRREEVRRLLNDKQSTAIPSTSSSPYPTFRRLNGSNTDLRRIELDVHKFKKRDPSPTLVRKQYDPNDTPHVPAIGRRANGNGNRNDLPTPLSSSTFDRVKRYGSMRSAELKESLQLMAKQYGYLGNDFEQSSQDALATPSKKFSSQWEKDVDDVEGTARELISIDERISDMTAQANVIQDKIRETEVGSSEEEMLTSSYLELTNERNILVHRQEYYNIIETIRQTTSEIEELRKEIDQVTQIADDFPRTDENKAATDKLMEKYSNAMKTKSNLVQKLFATEEEIEEDSDRLKNLTLDRATRFVRGTEQPVSASKRLIQWWRR</sequence>
<dbReference type="AlphaFoldDB" id="A0A1I7SZ82"/>